<dbReference type="STRING" id="550540.Fbal_1420"/>
<proteinExistence type="predicted"/>
<accession>E1SNE0</accession>
<sequence>MTSRALGFACMLMSGAAMASGLPQAEQNQQALQNAARDTQAQVDRLTEQQLNQQAELERVKEEINNLSVYRDHLKRLVDDQHRELASLDSQLAGIENTRSGLVPLMYNMLSDLEQAVEGDLPLKAQQRQARLADLNQMMGRADVADAEKFRRLLEAYQIEMEYGRRLGTYRDTLVLNGQDSREAEFLHLGRLALLARSLDGREYWVWQQGQWQPATDISTSVLAQAYGIAAGHQAPSLLTLPLSQEIQ</sequence>
<dbReference type="InterPro" id="IPR016866">
    <property type="entry name" value="UCP028069"/>
</dbReference>
<gene>
    <name evidence="3" type="ordered locus">Fbal_1420</name>
</gene>
<dbReference type="AlphaFoldDB" id="E1SNE0"/>
<dbReference type="KEGG" id="fbl:Fbal_1420"/>
<feature type="coiled-coil region" evidence="1">
    <location>
        <begin position="22"/>
        <end position="98"/>
    </location>
</feature>
<reference evidence="3 4" key="1">
    <citation type="journal article" date="2010" name="Stand. Genomic Sci.">
        <title>Complete genome sequence of Ferrimonas balearica type strain (PAT).</title>
        <authorList>
            <person name="Nolan M."/>
            <person name="Sikorski J."/>
            <person name="Davenport K."/>
            <person name="Lucas S."/>
            <person name="Glavina Del Rio T."/>
            <person name="Tice H."/>
            <person name="Cheng J."/>
            <person name="Goodwin L."/>
            <person name="Pitluck S."/>
            <person name="Liolios K."/>
            <person name="Ivanova N."/>
            <person name="Mavromatis K."/>
            <person name="Ovchinnikova G."/>
            <person name="Pati A."/>
            <person name="Chen A."/>
            <person name="Palaniappan K."/>
            <person name="Land M."/>
            <person name="Hauser L."/>
            <person name="Chang Y."/>
            <person name="Jeffries C."/>
            <person name="Tapia R."/>
            <person name="Brettin T."/>
            <person name="Detter J."/>
            <person name="Han C."/>
            <person name="Yasawong M."/>
            <person name="Rohde M."/>
            <person name="Tindall B."/>
            <person name="Goker M."/>
            <person name="Woyke T."/>
            <person name="Bristow J."/>
            <person name="Eisen J."/>
            <person name="Markowitz V."/>
            <person name="Hugenholtz P."/>
            <person name="Kyrpides N."/>
            <person name="Klenk H."/>
            <person name="Lapidus A."/>
        </authorList>
    </citation>
    <scope>NUCLEOTIDE SEQUENCE [LARGE SCALE GENOMIC DNA]</scope>
    <source>
        <strain evidence="4">DSM 9799 / CCM 4581 / KCTC 23876 / PAT</strain>
    </source>
</reference>
<protein>
    <recommendedName>
        <fullName evidence="5">TonB system biopolymer transport component</fullName>
    </recommendedName>
</protein>
<dbReference type="PIRSF" id="PIRSF028069">
    <property type="entry name" value="UCP028069"/>
    <property type="match status" value="1"/>
</dbReference>
<evidence type="ECO:0000313" key="4">
    <source>
        <dbReference type="Proteomes" id="UP000006683"/>
    </source>
</evidence>
<name>E1SNE0_FERBD</name>
<feature type="chain" id="PRO_5003151653" description="TonB system biopolymer transport component" evidence="2">
    <location>
        <begin position="20"/>
        <end position="248"/>
    </location>
</feature>
<keyword evidence="4" id="KW-1185">Reference proteome</keyword>
<dbReference type="Pfam" id="PF11932">
    <property type="entry name" value="DUF3450"/>
    <property type="match status" value="1"/>
</dbReference>
<dbReference type="OrthoDB" id="5880116at2"/>
<evidence type="ECO:0008006" key="5">
    <source>
        <dbReference type="Google" id="ProtNLM"/>
    </source>
</evidence>
<dbReference type="GeneID" id="67181639"/>
<evidence type="ECO:0000256" key="2">
    <source>
        <dbReference type="SAM" id="SignalP"/>
    </source>
</evidence>
<dbReference type="Proteomes" id="UP000006683">
    <property type="component" value="Chromosome"/>
</dbReference>
<feature type="signal peptide" evidence="2">
    <location>
        <begin position="1"/>
        <end position="19"/>
    </location>
</feature>
<keyword evidence="1" id="KW-0175">Coiled coil</keyword>
<dbReference type="eggNOG" id="COG1196">
    <property type="taxonomic scope" value="Bacteria"/>
</dbReference>
<keyword evidence="2" id="KW-0732">Signal</keyword>
<dbReference type="EMBL" id="CP002209">
    <property type="protein sequence ID" value="ADN75624.1"/>
    <property type="molecule type" value="Genomic_DNA"/>
</dbReference>
<evidence type="ECO:0000313" key="3">
    <source>
        <dbReference type="EMBL" id="ADN75624.1"/>
    </source>
</evidence>
<evidence type="ECO:0000256" key="1">
    <source>
        <dbReference type="SAM" id="Coils"/>
    </source>
</evidence>
<dbReference type="HOGENOM" id="CLU_085088_0_0_6"/>
<dbReference type="RefSeq" id="WP_013344930.1">
    <property type="nucleotide sequence ID" value="NC_014541.1"/>
</dbReference>
<organism evidence="3 4">
    <name type="scientific">Ferrimonas balearica (strain DSM 9799 / CCM 4581 / KCTC 23876 / PAT)</name>
    <dbReference type="NCBI Taxonomy" id="550540"/>
    <lineage>
        <taxon>Bacteria</taxon>
        <taxon>Pseudomonadati</taxon>
        <taxon>Pseudomonadota</taxon>
        <taxon>Gammaproteobacteria</taxon>
        <taxon>Alteromonadales</taxon>
        <taxon>Ferrimonadaceae</taxon>
        <taxon>Ferrimonas</taxon>
    </lineage>
</organism>